<evidence type="ECO:0000256" key="5">
    <source>
        <dbReference type="HAMAP-Rule" id="MF_00948"/>
    </source>
</evidence>
<feature type="domain" description="NusG-like N-terminal" evidence="8">
    <location>
        <begin position="17"/>
        <end position="125"/>
    </location>
</feature>
<dbReference type="HAMAP" id="MF_00948">
    <property type="entry name" value="NusG"/>
    <property type="match status" value="1"/>
</dbReference>
<evidence type="ECO:0000256" key="4">
    <source>
        <dbReference type="ARBA" id="ARBA00023163"/>
    </source>
</evidence>
<dbReference type="SMART" id="SM00738">
    <property type="entry name" value="NGN"/>
    <property type="match status" value="1"/>
</dbReference>
<dbReference type="InterPro" id="IPR014722">
    <property type="entry name" value="Rib_uL2_dom2"/>
</dbReference>
<gene>
    <name evidence="5 9" type="primary">nusG</name>
    <name evidence="9" type="ORF">IMF26_06315</name>
</gene>
<dbReference type="GO" id="GO:0006354">
    <property type="term" value="P:DNA-templated transcription elongation"/>
    <property type="evidence" value="ECO:0007669"/>
    <property type="project" value="UniProtKB-UniRule"/>
</dbReference>
<dbReference type="Gene3D" id="2.30.30.30">
    <property type="match status" value="1"/>
</dbReference>
<keyword evidence="3 5" id="KW-0805">Transcription regulation</keyword>
<dbReference type="FunFam" id="3.30.70.940:FF:000002">
    <property type="entry name" value="Transcription termination/antitermination protein NusG"/>
    <property type="match status" value="1"/>
</dbReference>
<evidence type="ECO:0000256" key="3">
    <source>
        <dbReference type="ARBA" id="ARBA00023015"/>
    </source>
</evidence>
<dbReference type="EMBL" id="CP062796">
    <property type="protein sequence ID" value="QUL97733.1"/>
    <property type="molecule type" value="Genomic_DNA"/>
</dbReference>
<comment type="similarity">
    <text evidence="5 7">Belongs to the NusG family.</text>
</comment>
<dbReference type="InterPro" id="IPR006645">
    <property type="entry name" value="NGN-like_dom"/>
</dbReference>
<dbReference type="InterPro" id="IPR043425">
    <property type="entry name" value="NusG-like"/>
</dbReference>
<dbReference type="SUPFAM" id="SSF50104">
    <property type="entry name" value="Translation proteins SH3-like domain"/>
    <property type="match status" value="1"/>
</dbReference>
<dbReference type="KEGG" id="fcz:IMF26_06315"/>
<dbReference type="NCBIfam" id="TIGR00922">
    <property type="entry name" value="nusG"/>
    <property type="match status" value="1"/>
</dbReference>
<evidence type="ECO:0000259" key="8">
    <source>
        <dbReference type="SMART" id="SM00738"/>
    </source>
</evidence>
<dbReference type="InterPro" id="IPR001062">
    <property type="entry name" value="Transcrpt_antiterm_NusG"/>
</dbReference>
<sequence>MSTTEEKTTQQRAAEGKARWYVVHTYSGYENKVKANLEKRVETMNMKDKIFKVIVPEEEEIEYKEGKKKIVKRKVFPGYVVVNMIMSDDSWYVVRNTPGVTGFVGPGSKPIPLEESEVDAILKRASGEGAPKVRVKFKPGQSLRVKSGPFQGMMGVVQDVMIDRGKLRMLLSIFGRETPVELDFNQVEEV</sequence>
<dbReference type="GO" id="GO:0032784">
    <property type="term" value="P:regulation of DNA-templated transcription elongation"/>
    <property type="evidence" value="ECO:0007669"/>
    <property type="project" value="InterPro"/>
</dbReference>
<accession>A0AAT9LAF3</accession>
<dbReference type="GO" id="GO:0006353">
    <property type="term" value="P:DNA-templated transcription termination"/>
    <property type="evidence" value="ECO:0007669"/>
    <property type="project" value="UniProtKB-UniRule"/>
</dbReference>
<evidence type="ECO:0000256" key="1">
    <source>
        <dbReference type="ARBA" id="ARBA00022472"/>
    </source>
</evidence>
<comment type="function">
    <text evidence="5 7">Participates in transcription elongation, termination and antitermination.</text>
</comment>
<keyword evidence="2 5" id="KW-0889">Transcription antitermination</keyword>
<proteinExistence type="inferred from homology"/>
<dbReference type="Gene3D" id="3.30.70.940">
    <property type="entry name" value="NusG, N-terminal domain"/>
    <property type="match status" value="1"/>
</dbReference>
<dbReference type="AlphaFoldDB" id="A0AAT9LAF3"/>
<dbReference type="InterPro" id="IPR047050">
    <property type="entry name" value="NGN"/>
</dbReference>
<dbReference type="InterPro" id="IPR036735">
    <property type="entry name" value="NGN_dom_sf"/>
</dbReference>
<dbReference type="PRINTS" id="PR00338">
    <property type="entry name" value="NUSGTNSCPFCT"/>
</dbReference>
<dbReference type="SUPFAM" id="SSF82679">
    <property type="entry name" value="N-utilization substance G protein NusG, N-terminal domain"/>
    <property type="match status" value="1"/>
</dbReference>
<keyword evidence="1 5" id="KW-0806">Transcription termination</keyword>
<dbReference type="PANTHER" id="PTHR30265">
    <property type="entry name" value="RHO-INTERACTING TRANSCRIPTION TERMINATION FACTOR NUSG"/>
    <property type="match status" value="1"/>
</dbReference>
<dbReference type="CDD" id="cd06091">
    <property type="entry name" value="KOW_NusG"/>
    <property type="match status" value="1"/>
</dbReference>
<evidence type="ECO:0000256" key="2">
    <source>
        <dbReference type="ARBA" id="ARBA00022814"/>
    </source>
</evidence>
<reference evidence="9" key="1">
    <citation type="submission" date="2020-10" db="EMBL/GenBank/DDBJ databases">
        <authorList>
            <person name="Kadnikov V."/>
            <person name="Beletsky A.V."/>
            <person name="Mardanov A.V."/>
            <person name="Karnachuk O.V."/>
            <person name="Ravin N.V."/>
        </authorList>
    </citation>
    <scope>NUCLEOTIDE SEQUENCE</scope>
    <source>
        <strain evidence="9">Bu02</strain>
    </source>
</reference>
<dbReference type="GO" id="GO:0005829">
    <property type="term" value="C:cytosol"/>
    <property type="evidence" value="ECO:0007669"/>
    <property type="project" value="UniProtKB-ARBA"/>
</dbReference>
<name>A0AAT9LAF3_9FIRM</name>
<dbReference type="Pfam" id="PF02357">
    <property type="entry name" value="NusG"/>
    <property type="match status" value="1"/>
</dbReference>
<dbReference type="PROSITE" id="PS01014">
    <property type="entry name" value="NUSG"/>
    <property type="match status" value="1"/>
</dbReference>
<organism evidence="9">
    <name type="scientific">Candidatus Fermentithermobacillus carboniphilus</name>
    <dbReference type="NCBI Taxonomy" id="3085328"/>
    <lineage>
        <taxon>Bacteria</taxon>
        <taxon>Bacillati</taxon>
        <taxon>Bacillota</taxon>
        <taxon>Candidatus Fermentithermobacillia</taxon>
        <taxon>Candidatus Fermentithermobacillales</taxon>
        <taxon>Candidatus Fermentithermobacillaceae</taxon>
        <taxon>Candidatus Fermentithermobacillus</taxon>
    </lineage>
</organism>
<dbReference type="InterPro" id="IPR015869">
    <property type="entry name" value="Transcrpt_antiterm_NusG_bac_CS"/>
</dbReference>
<dbReference type="PANTHER" id="PTHR30265:SF2">
    <property type="entry name" value="TRANSCRIPTION TERMINATION_ANTITERMINATION PROTEIN NUSG"/>
    <property type="match status" value="1"/>
</dbReference>
<dbReference type="FunFam" id="2.30.30.30:FF:000002">
    <property type="entry name" value="Transcription termination/antitermination factor NusG"/>
    <property type="match status" value="1"/>
</dbReference>
<dbReference type="CDD" id="cd09891">
    <property type="entry name" value="NGN_Bact_1"/>
    <property type="match status" value="1"/>
</dbReference>
<protein>
    <recommendedName>
        <fullName evidence="5 6">Transcription termination/antitermination protein NusG</fullName>
    </recommendedName>
</protein>
<evidence type="ECO:0000256" key="6">
    <source>
        <dbReference type="NCBIfam" id="TIGR00922"/>
    </source>
</evidence>
<evidence type="ECO:0000256" key="7">
    <source>
        <dbReference type="RuleBase" id="RU000538"/>
    </source>
</evidence>
<dbReference type="InterPro" id="IPR008991">
    <property type="entry name" value="Translation_prot_SH3-like_sf"/>
</dbReference>
<dbReference type="GO" id="GO:0031564">
    <property type="term" value="P:transcription antitermination"/>
    <property type="evidence" value="ECO:0007669"/>
    <property type="project" value="UniProtKB-UniRule"/>
</dbReference>
<reference evidence="9" key="2">
    <citation type="journal article" date="2023" name="Biology">
        <title>Prokaryotic Life Associated with Coal-Fire Gas Vents Revealed by Metagenomics.</title>
        <authorList>
            <person name="Kadnikov V.V."/>
            <person name="Mardanov A.V."/>
            <person name="Beletsky A.V."/>
            <person name="Karnachuk O.V."/>
            <person name="Ravin N.V."/>
        </authorList>
    </citation>
    <scope>NUCLEOTIDE SEQUENCE</scope>
    <source>
        <strain evidence="9">Bu02</strain>
    </source>
</reference>
<evidence type="ECO:0000313" key="9">
    <source>
        <dbReference type="EMBL" id="QUL97733.1"/>
    </source>
</evidence>
<keyword evidence="4 5" id="KW-0804">Transcription</keyword>